<proteinExistence type="predicted"/>
<sequence length="69" mass="6766">MAVSCSSLISVAITLRGISGDAAMSDFHCNDVVVVSSEDHGAGADSGVASAARGAGSLKSVLKSLKSVN</sequence>
<dbReference type="EMBL" id="JANPWB010000015">
    <property type="protein sequence ID" value="KAJ1089852.1"/>
    <property type="molecule type" value="Genomic_DNA"/>
</dbReference>
<protein>
    <submittedName>
        <fullName evidence="1">Uncharacterized protein</fullName>
    </submittedName>
</protein>
<dbReference type="AlphaFoldDB" id="A0AAV7LHI9"/>
<name>A0AAV7LHI9_PLEWA</name>
<comment type="caution">
    <text evidence="1">The sequence shown here is derived from an EMBL/GenBank/DDBJ whole genome shotgun (WGS) entry which is preliminary data.</text>
</comment>
<keyword evidence="2" id="KW-1185">Reference proteome</keyword>
<evidence type="ECO:0000313" key="1">
    <source>
        <dbReference type="EMBL" id="KAJ1089852.1"/>
    </source>
</evidence>
<dbReference type="Proteomes" id="UP001066276">
    <property type="component" value="Chromosome 11"/>
</dbReference>
<accession>A0AAV7LHI9</accession>
<evidence type="ECO:0000313" key="2">
    <source>
        <dbReference type="Proteomes" id="UP001066276"/>
    </source>
</evidence>
<reference evidence="1" key="1">
    <citation type="journal article" date="2022" name="bioRxiv">
        <title>Sequencing and chromosome-scale assembly of the giantPleurodeles waltlgenome.</title>
        <authorList>
            <person name="Brown T."/>
            <person name="Elewa A."/>
            <person name="Iarovenko S."/>
            <person name="Subramanian E."/>
            <person name="Araus A.J."/>
            <person name="Petzold A."/>
            <person name="Susuki M."/>
            <person name="Suzuki K.-i.T."/>
            <person name="Hayashi T."/>
            <person name="Toyoda A."/>
            <person name="Oliveira C."/>
            <person name="Osipova E."/>
            <person name="Leigh N.D."/>
            <person name="Simon A."/>
            <person name="Yun M.H."/>
        </authorList>
    </citation>
    <scope>NUCLEOTIDE SEQUENCE</scope>
    <source>
        <strain evidence="1">20211129_DDA</strain>
        <tissue evidence="1">Liver</tissue>
    </source>
</reference>
<gene>
    <name evidence="1" type="ORF">NDU88_002996</name>
</gene>
<organism evidence="1 2">
    <name type="scientific">Pleurodeles waltl</name>
    <name type="common">Iberian ribbed newt</name>
    <dbReference type="NCBI Taxonomy" id="8319"/>
    <lineage>
        <taxon>Eukaryota</taxon>
        <taxon>Metazoa</taxon>
        <taxon>Chordata</taxon>
        <taxon>Craniata</taxon>
        <taxon>Vertebrata</taxon>
        <taxon>Euteleostomi</taxon>
        <taxon>Amphibia</taxon>
        <taxon>Batrachia</taxon>
        <taxon>Caudata</taxon>
        <taxon>Salamandroidea</taxon>
        <taxon>Salamandridae</taxon>
        <taxon>Pleurodelinae</taxon>
        <taxon>Pleurodeles</taxon>
    </lineage>
</organism>